<feature type="domain" description="Shedu protein SduA C-terminal" evidence="1">
    <location>
        <begin position="249"/>
        <end position="403"/>
    </location>
</feature>
<dbReference type="Proteomes" id="UP000486534">
    <property type="component" value="Unassembled WGS sequence"/>
</dbReference>
<sequence>MYEKEKLDSPAKELTMAFMQDVMSNYLAPLWGYVQENPSLIKTAPGFLLNPEEIIVYIGRTHIAVEYVGPEVTEKLKTDGVLNLKCHDYSAKECNLFEKIIGFEYDSTSSSILSMPLPPFSEDLVLPTNKGWDKLTELKWNFAAQNSIMGFNVPSPAPMKGQFTRVVNGMFFDADDSGLRTRHIKWLDFFPIHLDSSDEKLDRIGFNLYEIKKFVEHDAHYSYPTPDDYKYIQLPKINRFIEVWGNFKSTEPDITTHLSKEENKFILTMKFGAKDVFPELTCEWQSEKRNNIRPDFFVLQPNGYADIVEFKLPQIDKGFIVGGQNRETFSSWLNSYISQTRVYATYFDDPNNRRWFEEKYGFKVHKPRRWLVVGRRSDFESDVWREIMSDHRDLEIITFDDLIDGVVVQFYK</sequence>
<comment type="caution">
    <text evidence="2">The sequence shown here is derived from an EMBL/GenBank/DDBJ whole genome shotgun (WGS) entry which is preliminary data.</text>
</comment>
<dbReference type="InterPro" id="IPR025359">
    <property type="entry name" value="SduA_C"/>
</dbReference>
<protein>
    <submittedName>
        <fullName evidence="2">DUF4263 domain-containing protein</fullName>
    </submittedName>
</protein>
<dbReference type="AlphaFoldDB" id="A0A7X1PQI0"/>
<organism evidence="2 3">
    <name type="scientific">Pseudomonas piscis</name>
    <dbReference type="NCBI Taxonomy" id="2614538"/>
    <lineage>
        <taxon>Bacteria</taxon>
        <taxon>Pseudomonadati</taxon>
        <taxon>Pseudomonadota</taxon>
        <taxon>Gammaproteobacteria</taxon>
        <taxon>Pseudomonadales</taxon>
        <taxon>Pseudomonadaceae</taxon>
        <taxon>Pseudomonas</taxon>
    </lineage>
</organism>
<name>A0A7X1PQI0_9PSED</name>
<reference evidence="2 3" key="1">
    <citation type="submission" date="2019-10" db="EMBL/GenBank/DDBJ databases">
        <title>Pseudomonas dajingensis sp. nov., isolated from the profound head ulcers of farmed Murray cod (Maccullochella peelii peelii).</title>
        <authorList>
            <person name="Liu Y."/>
        </authorList>
    </citation>
    <scope>NUCLEOTIDE SEQUENCE [LARGE SCALE GENOMIC DNA]</scope>
    <source>
        <strain evidence="2 3">MC042</strain>
    </source>
</reference>
<gene>
    <name evidence="2" type="ORF">GDH07_24920</name>
</gene>
<proteinExistence type="predicted"/>
<dbReference type="RefSeq" id="WP_152899215.1">
    <property type="nucleotide sequence ID" value="NZ_WHUV01000005.1"/>
</dbReference>
<dbReference type="Pfam" id="PF14082">
    <property type="entry name" value="SduA_C"/>
    <property type="match status" value="1"/>
</dbReference>
<evidence type="ECO:0000313" key="3">
    <source>
        <dbReference type="Proteomes" id="UP000486534"/>
    </source>
</evidence>
<evidence type="ECO:0000313" key="2">
    <source>
        <dbReference type="EMBL" id="MQA56569.1"/>
    </source>
</evidence>
<dbReference type="EMBL" id="WHUV01000005">
    <property type="protein sequence ID" value="MQA56569.1"/>
    <property type="molecule type" value="Genomic_DNA"/>
</dbReference>
<evidence type="ECO:0000259" key="1">
    <source>
        <dbReference type="Pfam" id="PF14082"/>
    </source>
</evidence>
<accession>A0A7X1PQI0</accession>